<evidence type="ECO:0000259" key="2">
    <source>
        <dbReference type="PROSITE" id="PS50110"/>
    </source>
</evidence>
<protein>
    <submittedName>
        <fullName evidence="3">Response regulator</fullName>
    </submittedName>
</protein>
<dbReference type="SUPFAM" id="SSF52172">
    <property type="entry name" value="CheY-like"/>
    <property type="match status" value="1"/>
</dbReference>
<evidence type="ECO:0000313" key="3">
    <source>
        <dbReference type="EMBL" id="QNP52357.1"/>
    </source>
</evidence>
<dbReference type="Gene3D" id="3.40.50.2300">
    <property type="match status" value="1"/>
</dbReference>
<name>A0A7H0GVP1_9BACT</name>
<dbReference type="PANTHER" id="PTHR44520">
    <property type="entry name" value="RESPONSE REGULATOR RCP1-RELATED"/>
    <property type="match status" value="1"/>
</dbReference>
<accession>A0A7H0GVP1</accession>
<keyword evidence="1" id="KW-0597">Phosphoprotein</keyword>
<organism evidence="3 4">
    <name type="scientific">Hymenobacter qilianensis</name>
    <dbReference type="NCBI Taxonomy" id="1385715"/>
    <lineage>
        <taxon>Bacteria</taxon>
        <taxon>Pseudomonadati</taxon>
        <taxon>Bacteroidota</taxon>
        <taxon>Cytophagia</taxon>
        <taxon>Cytophagales</taxon>
        <taxon>Hymenobacteraceae</taxon>
        <taxon>Hymenobacter</taxon>
    </lineage>
</organism>
<evidence type="ECO:0000256" key="1">
    <source>
        <dbReference type="PROSITE-ProRule" id="PRU00169"/>
    </source>
</evidence>
<keyword evidence="4" id="KW-1185">Reference proteome</keyword>
<proteinExistence type="predicted"/>
<dbReference type="AlphaFoldDB" id="A0A7H0GVP1"/>
<gene>
    <name evidence="3" type="ORF">H9L05_00680</name>
</gene>
<dbReference type="EMBL" id="CP060784">
    <property type="protein sequence ID" value="QNP52357.1"/>
    <property type="molecule type" value="Genomic_DNA"/>
</dbReference>
<reference evidence="3 4" key="1">
    <citation type="submission" date="2020-08" db="EMBL/GenBank/DDBJ databases">
        <title>Genome sequence of Hymenobacter qilianensis JCM 19763T.</title>
        <authorList>
            <person name="Hyun D.-W."/>
            <person name="Bae J.-W."/>
        </authorList>
    </citation>
    <scope>NUCLEOTIDE SEQUENCE [LARGE SCALE GENOMIC DNA]</scope>
    <source>
        <strain evidence="3 4">JCM 19763</strain>
    </source>
</reference>
<dbReference type="GO" id="GO:0000160">
    <property type="term" value="P:phosphorelay signal transduction system"/>
    <property type="evidence" value="ECO:0007669"/>
    <property type="project" value="InterPro"/>
</dbReference>
<feature type="domain" description="Response regulatory" evidence="2">
    <location>
        <begin position="2"/>
        <end position="127"/>
    </location>
</feature>
<dbReference type="SMART" id="SM00448">
    <property type="entry name" value="REC"/>
    <property type="match status" value="1"/>
</dbReference>
<dbReference type="RefSeq" id="WP_187732614.1">
    <property type="nucleotide sequence ID" value="NZ_BMFN01000002.1"/>
</dbReference>
<dbReference type="InterPro" id="IPR011006">
    <property type="entry name" value="CheY-like_superfamily"/>
</dbReference>
<dbReference type="PANTHER" id="PTHR44520:SF2">
    <property type="entry name" value="RESPONSE REGULATOR RCP1"/>
    <property type="match status" value="1"/>
</dbReference>
<evidence type="ECO:0000313" key="4">
    <source>
        <dbReference type="Proteomes" id="UP000516093"/>
    </source>
</evidence>
<feature type="modified residue" description="4-aspartylphosphate" evidence="1">
    <location>
        <position position="57"/>
    </location>
</feature>
<dbReference type="Proteomes" id="UP000516093">
    <property type="component" value="Chromosome"/>
</dbReference>
<dbReference type="KEGG" id="hqi:H9L05_00680"/>
<dbReference type="PROSITE" id="PS50110">
    <property type="entry name" value="RESPONSE_REGULATORY"/>
    <property type="match status" value="1"/>
</dbReference>
<dbReference type="Pfam" id="PF00072">
    <property type="entry name" value="Response_reg"/>
    <property type="match status" value="1"/>
</dbReference>
<dbReference type="InterPro" id="IPR052893">
    <property type="entry name" value="TCS_response_regulator"/>
</dbReference>
<dbReference type="InterPro" id="IPR001789">
    <property type="entry name" value="Sig_transdc_resp-reg_receiver"/>
</dbReference>
<sequence length="131" mass="14769">MHIVLIDDDYISIFLTTKLLQRENITDSITSFQLPQEAVYYLQNTLPDQVPDVILLDLNMPIMSGWDFLDAIKPFESQLAGRCSIYILTSSLAPSDKLKAEEYSLVTSVIPKPLDGPKLQAIRAQVLENRS</sequence>